<dbReference type="CDD" id="cd01562">
    <property type="entry name" value="Thr-dehyd"/>
    <property type="match status" value="1"/>
</dbReference>
<gene>
    <name evidence="14" type="ORF">GTO91_06140</name>
</gene>
<dbReference type="GO" id="GO:0070689">
    <property type="term" value="P:L-threonine catabolic process to propionate"/>
    <property type="evidence" value="ECO:0007669"/>
    <property type="project" value="UniProtKB-UniPathway"/>
</dbReference>
<comment type="similarity">
    <text evidence="4">Belongs to the serine/threonine dehydratase family.</text>
</comment>
<evidence type="ECO:0000256" key="1">
    <source>
        <dbReference type="ARBA" id="ARBA00001274"/>
    </source>
</evidence>
<dbReference type="PANTHER" id="PTHR48078">
    <property type="entry name" value="THREONINE DEHYDRATASE, MITOCHONDRIAL-RELATED"/>
    <property type="match status" value="1"/>
</dbReference>
<keyword evidence="15" id="KW-1185">Reference proteome</keyword>
<dbReference type="GO" id="GO:0006565">
    <property type="term" value="P:L-serine catabolic process"/>
    <property type="evidence" value="ECO:0007669"/>
    <property type="project" value="TreeGrafter"/>
</dbReference>
<comment type="subunit">
    <text evidence="5">In the native structure, TdcB is in a dimeric form, whereas in the TdcB-AMP complex, it exists in a tetrameric form (dimer of dimers).</text>
</comment>
<dbReference type="CDD" id="cd04886">
    <property type="entry name" value="ACT_ThrD-II-like"/>
    <property type="match status" value="1"/>
</dbReference>
<keyword evidence="8" id="KW-0021">Allosteric enzyme</keyword>
<comment type="caution">
    <text evidence="14">The sequence shown here is derived from an EMBL/GenBank/DDBJ whole genome shotgun (WGS) entry which is preliminary data.</text>
</comment>
<evidence type="ECO:0000256" key="6">
    <source>
        <dbReference type="ARBA" id="ARBA00012096"/>
    </source>
</evidence>
<evidence type="ECO:0000259" key="13">
    <source>
        <dbReference type="PROSITE" id="PS51671"/>
    </source>
</evidence>
<protein>
    <recommendedName>
        <fullName evidence="7">L-threonine dehydratase catabolic TdcB</fullName>
        <ecNumber evidence="6">4.3.1.19</ecNumber>
    </recommendedName>
    <alternativeName>
        <fullName evidence="12">Threonine deaminase</fullName>
    </alternativeName>
</protein>
<evidence type="ECO:0000313" key="14">
    <source>
        <dbReference type="EMBL" id="MZP29286.1"/>
    </source>
</evidence>
<dbReference type="InterPro" id="IPR036052">
    <property type="entry name" value="TrpB-like_PALP_sf"/>
</dbReference>
<dbReference type="OrthoDB" id="9811476at2"/>
<proteinExistence type="inferred from homology"/>
<evidence type="ECO:0000256" key="3">
    <source>
        <dbReference type="ARBA" id="ARBA00004958"/>
    </source>
</evidence>
<name>A0A845L111_9FIRM</name>
<dbReference type="GO" id="GO:0004794">
    <property type="term" value="F:threonine deaminase activity"/>
    <property type="evidence" value="ECO:0007669"/>
    <property type="project" value="UniProtKB-EC"/>
</dbReference>
<dbReference type="PROSITE" id="PS51671">
    <property type="entry name" value="ACT"/>
    <property type="match status" value="1"/>
</dbReference>
<dbReference type="InterPro" id="IPR001926">
    <property type="entry name" value="TrpB-like_PALP"/>
</dbReference>
<dbReference type="Pfam" id="PF00291">
    <property type="entry name" value="PALP"/>
    <property type="match status" value="1"/>
</dbReference>
<dbReference type="InterPro" id="IPR000634">
    <property type="entry name" value="Ser/Thr_deHydtase_PyrdxlP-BS"/>
</dbReference>
<comment type="catalytic activity">
    <reaction evidence="1">
        <text>L-threonine = 2-oxobutanoate + NH4(+)</text>
        <dbReference type="Rhea" id="RHEA:22108"/>
        <dbReference type="ChEBI" id="CHEBI:16763"/>
        <dbReference type="ChEBI" id="CHEBI:28938"/>
        <dbReference type="ChEBI" id="CHEBI:57926"/>
        <dbReference type="EC" id="4.3.1.19"/>
    </reaction>
</comment>
<evidence type="ECO:0000256" key="10">
    <source>
        <dbReference type="ARBA" id="ARBA00023239"/>
    </source>
</evidence>
<evidence type="ECO:0000256" key="9">
    <source>
        <dbReference type="ARBA" id="ARBA00022898"/>
    </source>
</evidence>
<dbReference type="AlphaFoldDB" id="A0A845L111"/>
<dbReference type="RefSeq" id="WP_161256412.1">
    <property type="nucleotide sequence ID" value="NZ_WXEY01000004.1"/>
</dbReference>
<dbReference type="UniPathway" id="UPA00052">
    <property type="reaction ID" value="UER00507"/>
</dbReference>
<dbReference type="SUPFAM" id="SSF53686">
    <property type="entry name" value="Tryptophan synthase beta subunit-like PLP-dependent enzymes"/>
    <property type="match status" value="1"/>
</dbReference>
<evidence type="ECO:0000313" key="15">
    <source>
        <dbReference type="Proteomes" id="UP000463470"/>
    </source>
</evidence>
<reference evidence="14 15" key="1">
    <citation type="submission" date="2020-01" db="EMBL/GenBank/DDBJ databases">
        <title>Whole-genome sequence of Heliobacterium undosum DSM 13378.</title>
        <authorList>
            <person name="Kyndt J.A."/>
            <person name="Meyer T.E."/>
        </authorList>
    </citation>
    <scope>NUCLEOTIDE SEQUENCE [LARGE SCALE GENOMIC DNA]</scope>
    <source>
        <strain evidence="14 15">DSM 13378</strain>
    </source>
</reference>
<dbReference type="GO" id="GO:0003941">
    <property type="term" value="F:L-serine ammonia-lyase activity"/>
    <property type="evidence" value="ECO:0007669"/>
    <property type="project" value="TreeGrafter"/>
</dbReference>
<dbReference type="NCBIfam" id="TIGR01127">
    <property type="entry name" value="ilvA_1Cterm"/>
    <property type="match status" value="1"/>
</dbReference>
<comment type="function">
    <text evidence="11">Catalyzes the anaerobic formation of alpha-ketobutyrate and ammonia from threonine in a two-step reaction. The first step involved a dehydration of threonine and a production of enamine intermediates (aminocrotonate), which tautomerizes to its imine form (iminobutyrate). Both intermediates are unstable and short-lived. The second step is the nonenzymatic hydrolysis of the enamine/imine intermediates to form 2-ketobutyrate and free ammonia. In the low water environment of the cell, the second step is accelerated by RidA.</text>
</comment>
<organism evidence="14 15">
    <name type="scientific">Heliomicrobium undosum</name>
    <dbReference type="NCBI Taxonomy" id="121734"/>
    <lineage>
        <taxon>Bacteria</taxon>
        <taxon>Bacillati</taxon>
        <taxon>Bacillota</taxon>
        <taxon>Clostridia</taxon>
        <taxon>Eubacteriales</taxon>
        <taxon>Heliobacteriaceae</taxon>
        <taxon>Heliomicrobium</taxon>
    </lineage>
</organism>
<evidence type="ECO:0000256" key="12">
    <source>
        <dbReference type="ARBA" id="ARBA00031427"/>
    </source>
</evidence>
<comment type="pathway">
    <text evidence="3">Amino-acid degradation; L-threonine degradation via propanoate pathway; propanoate from L-threonine: step 1/4.</text>
</comment>
<feature type="domain" description="ACT" evidence="13">
    <location>
        <begin position="339"/>
        <end position="413"/>
    </location>
</feature>
<dbReference type="GO" id="GO:0009097">
    <property type="term" value="P:isoleucine biosynthetic process"/>
    <property type="evidence" value="ECO:0007669"/>
    <property type="project" value="TreeGrafter"/>
</dbReference>
<keyword evidence="9" id="KW-0663">Pyridoxal phosphate</keyword>
<dbReference type="EMBL" id="WXEY01000004">
    <property type="protein sequence ID" value="MZP29286.1"/>
    <property type="molecule type" value="Genomic_DNA"/>
</dbReference>
<dbReference type="Gene3D" id="3.40.50.1100">
    <property type="match status" value="2"/>
</dbReference>
<dbReference type="InterPro" id="IPR005789">
    <property type="entry name" value="Thr_deHydtase_catblc"/>
</dbReference>
<dbReference type="EC" id="4.3.1.19" evidence="6"/>
<evidence type="ECO:0000256" key="4">
    <source>
        <dbReference type="ARBA" id="ARBA00010869"/>
    </source>
</evidence>
<evidence type="ECO:0000256" key="5">
    <source>
        <dbReference type="ARBA" id="ARBA00011447"/>
    </source>
</evidence>
<dbReference type="FunFam" id="3.40.50.1100:FF:000007">
    <property type="entry name" value="L-threonine dehydratase catabolic TdcB"/>
    <property type="match status" value="1"/>
</dbReference>
<dbReference type="InterPro" id="IPR044561">
    <property type="entry name" value="ACT_ThrD-II-like"/>
</dbReference>
<evidence type="ECO:0000256" key="8">
    <source>
        <dbReference type="ARBA" id="ARBA00022533"/>
    </source>
</evidence>
<evidence type="ECO:0000256" key="7">
    <source>
        <dbReference type="ARBA" id="ARBA00022248"/>
    </source>
</evidence>
<accession>A0A845L111</accession>
<comment type="cofactor">
    <cofactor evidence="2">
        <name>pyridoxal 5'-phosphate</name>
        <dbReference type="ChEBI" id="CHEBI:597326"/>
    </cofactor>
</comment>
<dbReference type="PROSITE" id="PS00165">
    <property type="entry name" value="DEHYDRATASE_SER_THR"/>
    <property type="match status" value="1"/>
</dbReference>
<evidence type="ECO:0000256" key="11">
    <source>
        <dbReference type="ARBA" id="ARBA00025527"/>
    </source>
</evidence>
<dbReference type="PANTHER" id="PTHR48078:SF6">
    <property type="entry name" value="L-THREONINE DEHYDRATASE CATABOLIC TDCB"/>
    <property type="match status" value="1"/>
</dbReference>
<sequence>MSPEARQANALSLEDIRLAAGRLKGKLHHTPFERSATFSRLSGRDVWLKCENMQRTGSFKIRGAMNKILSLTEEERARGVIAASAGNHAQGVALGASLIGVPATIVMPKGAPLAKVEATRDYGAQVILHGDFYDEAYNHAQELMHRTGAVFIHAFDDPQVIAGQGTLGLEILEQMRPIGAFDGIVLPIGGGGLAGGLALAVKSHNPQMRIVGVQAESAPAMALSKELHVHTVVACKATIADGIAVSCPGNLTFGLIERLVDEIITVNDESIAKTVTLLLERSKLVVEGSGVIGLAALLEERVGRRGERWAALLSGGNIDISAIARIIEHGLVESGRRWEFRTTLPDRPGALQSLLAEVARGGANIITVIHDRLRPGLSLSQAEVIVALETRDQEHIGQLRAQLAERGFGVTDV</sequence>
<dbReference type="InterPro" id="IPR002912">
    <property type="entry name" value="ACT_dom"/>
</dbReference>
<dbReference type="InterPro" id="IPR050147">
    <property type="entry name" value="Ser/Thr_Dehydratase"/>
</dbReference>
<dbReference type="GO" id="GO:0030170">
    <property type="term" value="F:pyridoxal phosphate binding"/>
    <property type="evidence" value="ECO:0007669"/>
    <property type="project" value="InterPro"/>
</dbReference>
<keyword evidence="10 14" id="KW-0456">Lyase</keyword>
<dbReference type="Proteomes" id="UP000463470">
    <property type="component" value="Unassembled WGS sequence"/>
</dbReference>
<evidence type="ECO:0000256" key="2">
    <source>
        <dbReference type="ARBA" id="ARBA00001933"/>
    </source>
</evidence>